<protein>
    <submittedName>
        <fullName evidence="2">Uncharacterized protein</fullName>
    </submittedName>
</protein>
<name>A0AAE1Q6B7_9EUCA</name>
<keyword evidence="1" id="KW-0472">Membrane</keyword>
<sequence>MMVMMVMMVHANYEHLLLNECIVTNGITILTYDSIVSFHLANKRSDCPTPYIRVNGYEVTGFTPNSNPSSWTKGYLKLNGYNSVFSTDLPDEPNQTKNKFISVVKLRCVHYYMNCPQAKPNYGLNRGNTVMIPRLGQDYEELLVFVPKGGDFTLTTVDGNNNNYGFECNAETSNVCQLNSASSNWVKIGLHFTNSNVKVQVNGKDQNTWYGNQVNLSTQSEEILCIIQCNGTCGDDGNNSATATGNDDPTEQPNISEYDQQILIYKVIVGFLSAICVVMCLAHFKSWAGRKKERGQVSTESDTRKATAMTSLPGHNNSQPGISHHNNLVHDEANDLYEPLDGVGLNSKKPNMGMSSSTVFTEVNDVYESFDHQKMKPTRPAAPTATSYDEVNDVYESFDQTKHSAF</sequence>
<evidence type="ECO:0000313" key="2">
    <source>
        <dbReference type="EMBL" id="KAK4320503.1"/>
    </source>
</evidence>
<keyword evidence="3" id="KW-1185">Reference proteome</keyword>
<keyword evidence="1" id="KW-1133">Transmembrane helix</keyword>
<keyword evidence="1" id="KW-0812">Transmembrane</keyword>
<dbReference type="EMBL" id="JAWZYT010000665">
    <property type="protein sequence ID" value="KAK4320503.1"/>
    <property type="molecule type" value="Genomic_DNA"/>
</dbReference>
<reference evidence="2" key="1">
    <citation type="submission" date="2023-11" db="EMBL/GenBank/DDBJ databases">
        <title>Genome assemblies of two species of porcelain crab, Petrolisthes cinctipes and Petrolisthes manimaculis (Anomura: Porcellanidae).</title>
        <authorList>
            <person name="Angst P."/>
        </authorList>
    </citation>
    <scope>NUCLEOTIDE SEQUENCE</scope>
    <source>
        <strain evidence="2">PB745_02</strain>
        <tissue evidence="2">Gill</tissue>
    </source>
</reference>
<feature type="transmembrane region" description="Helical" evidence="1">
    <location>
        <begin position="263"/>
        <end position="284"/>
    </location>
</feature>
<proteinExistence type="predicted"/>
<dbReference type="Proteomes" id="UP001292094">
    <property type="component" value="Unassembled WGS sequence"/>
</dbReference>
<evidence type="ECO:0000313" key="3">
    <source>
        <dbReference type="Proteomes" id="UP001292094"/>
    </source>
</evidence>
<dbReference type="AlphaFoldDB" id="A0AAE1Q6B7"/>
<comment type="caution">
    <text evidence="2">The sequence shown here is derived from an EMBL/GenBank/DDBJ whole genome shotgun (WGS) entry which is preliminary data.</text>
</comment>
<gene>
    <name evidence="2" type="ORF">Pmani_008667</name>
</gene>
<accession>A0AAE1Q6B7</accession>
<organism evidence="2 3">
    <name type="scientific">Petrolisthes manimaculis</name>
    <dbReference type="NCBI Taxonomy" id="1843537"/>
    <lineage>
        <taxon>Eukaryota</taxon>
        <taxon>Metazoa</taxon>
        <taxon>Ecdysozoa</taxon>
        <taxon>Arthropoda</taxon>
        <taxon>Crustacea</taxon>
        <taxon>Multicrustacea</taxon>
        <taxon>Malacostraca</taxon>
        <taxon>Eumalacostraca</taxon>
        <taxon>Eucarida</taxon>
        <taxon>Decapoda</taxon>
        <taxon>Pleocyemata</taxon>
        <taxon>Anomura</taxon>
        <taxon>Galatheoidea</taxon>
        <taxon>Porcellanidae</taxon>
        <taxon>Petrolisthes</taxon>
    </lineage>
</organism>
<evidence type="ECO:0000256" key="1">
    <source>
        <dbReference type="SAM" id="Phobius"/>
    </source>
</evidence>